<dbReference type="Pfam" id="PF13375">
    <property type="entry name" value="RnfC_N"/>
    <property type="match status" value="1"/>
</dbReference>
<dbReference type="Proteomes" id="UP000298049">
    <property type="component" value="Chromosome"/>
</dbReference>
<evidence type="ECO:0000256" key="6">
    <source>
        <dbReference type="ARBA" id="ARBA00023004"/>
    </source>
</evidence>
<feature type="binding site" evidence="8">
    <location>
        <position position="369"/>
    </location>
    <ligand>
        <name>[4Fe-4S] cluster</name>
        <dbReference type="ChEBI" id="CHEBI:49883"/>
        <label>1</label>
    </ligand>
</feature>
<organism evidence="11 12">
    <name type="scientific">Hydrocarboniclastica marina</name>
    <dbReference type="NCBI Taxonomy" id="2259620"/>
    <lineage>
        <taxon>Bacteria</taxon>
        <taxon>Pseudomonadati</taxon>
        <taxon>Pseudomonadota</taxon>
        <taxon>Gammaproteobacteria</taxon>
        <taxon>Alteromonadales</taxon>
        <taxon>Alteromonadaceae</taxon>
        <taxon>Hydrocarboniclastica</taxon>
    </lineage>
</organism>
<dbReference type="GO" id="GO:0051539">
    <property type="term" value="F:4 iron, 4 sulfur cluster binding"/>
    <property type="evidence" value="ECO:0007669"/>
    <property type="project" value="UniProtKB-KW"/>
</dbReference>
<reference evidence="11 12" key="1">
    <citation type="submission" date="2018-07" db="EMBL/GenBank/DDBJ databases">
        <title>Marsedoiliclastica nanhaica gen. nov. sp. nov., a novel marine hydrocarbonoclastic bacterium isolated from an in-situ enriched hydrocarbon-degrading consortium in deep-sea sediment.</title>
        <authorList>
            <person name="Dong C."/>
            <person name="Ma T."/>
            <person name="Liu R."/>
            <person name="Shao Z."/>
        </authorList>
    </citation>
    <scope>NUCLEOTIDE SEQUENCE [LARGE SCALE GENOMIC DNA]</scope>
    <source>
        <strain evidence="12">soil36-7</strain>
    </source>
</reference>
<keyword evidence="3 8" id="KW-0479">Metal-binding</keyword>
<evidence type="ECO:0000256" key="1">
    <source>
        <dbReference type="ARBA" id="ARBA00022448"/>
    </source>
</evidence>
<feature type="binding site" evidence="8">
    <location>
        <position position="418"/>
    </location>
    <ligand>
        <name>[4Fe-4S] cluster</name>
        <dbReference type="ChEBI" id="CHEBI:49883"/>
        <label>1</label>
    </ligand>
</feature>
<keyword evidence="5 8" id="KW-0249">Electron transport</keyword>
<feature type="region of interest" description="Disordered" evidence="9">
    <location>
        <begin position="1"/>
        <end position="23"/>
    </location>
</feature>
<feature type="binding site" evidence="8">
    <location>
        <position position="408"/>
    </location>
    <ligand>
        <name>[4Fe-4S] cluster</name>
        <dbReference type="ChEBI" id="CHEBI:49883"/>
        <label>2</label>
    </ligand>
</feature>
<evidence type="ECO:0000256" key="8">
    <source>
        <dbReference type="HAMAP-Rule" id="MF_00461"/>
    </source>
</evidence>
<dbReference type="RefSeq" id="WP_136549084.1">
    <property type="nucleotide sequence ID" value="NZ_CP031093.1"/>
</dbReference>
<dbReference type="PROSITE" id="PS00198">
    <property type="entry name" value="4FE4S_FER_1"/>
    <property type="match status" value="1"/>
</dbReference>
<name>A0A4P7XIL0_9ALTE</name>
<comment type="similarity">
    <text evidence="8">Belongs to the 4Fe4S bacterial-type ferredoxin family. RnfC subfamily.</text>
</comment>
<comment type="cofactor">
    <cofactor evidence="8">
        <name>[4Fe-4S] cluster</name>
        <dbReference type="ChEBI" id="CHEBI:49883"/>
    </cofactor>
    <text evidence="8">Binds 2 [4Fe-4S] clusters per subunit.</text>
</comment>
<feature type="domain" description="4Fe-4S ferredoxin-type" evidence="10">
    <location>
        <begin position="399"/>
        <end position="427"/>
    </location>
</feature>
<dbReference type="PANTHER" id="PTHR43034:SF2">
    <property type="entry name" value="ION-TRANSLOCATING OXIDOREDUCTASE COMPLEX SUBUNIT C"/>
    <property type="match status" value="1"/>
</dbReference>
<keyword evidence="2 8" id="KW-0004">4Fe-4S</keyword>
<dbReference type="SUPFAM" id="SSF142019">
    <property type="entry name" value="Nqo1 FMN-binding domain-like"/>
    <property type="match status" value="1"/>
</dbReference>
<accession>A0A4P7XIL0</accession>
<feature type="compositionally biased region" description="Basic and acidic residues" evidence="9">
    <location>
        <begin position="585"/>
        <end position="599"/>
    </location>
</feature>
<protein>
    <recommendedName>
        <fullName evidence="8">Ion-translocating oxidoreductase complex subunit C</fullName>
        <ecNumber evidence="8">7.-.-.-</ecNumber>
    </recommendedName>
    <alternativeName>
        <fullName evidence="8">Rnf electron transport complex subunit C</fullName>
    </alternativeName>
</protein>
<comment type="subunit">
    <text evidence="8">The complex is composed of six subunits: RnfA, RnfB, RnfC, RnfD, RnfE and RnfG.</text>
</comment>
<dbReference type="AlphaFoldDB" id="A0A4P7XIL0"/>
<dbReference type="GO" id="GO:0022900">
    <property type="term" value="P:electron transport chain"/>
    <property type="evidence" value="ECO:0007669"/>
    <property type="project" value="UniProtKB-UniRule"/>
</dbReference>
<evidence type="ECO:0000256" key="9">
    <source>
        <dbReference type="SAM" id="MobiDB-lite"/>
    </source>
</evidence>
<keyword evidence="8" id="KW-0472">Membrane</keyword>
<evidence type="ECO:0000256" key="7">
    <source>
        <dbReference type="ARBA" id="ARBA00023014"/>
    </source>
</evidence>
<dbReference type="InterPro" id="IPR010208">
    <property type="entry name" value="Ion_transpt_RnfC/RsxC"/>
</dbReference>
<dbReference type="EMBL" id="CP031093">
    <property type="protein sequence ID" value="QCF26364.1"/>
    <property type="molecule type" value="Genomic_DNA"/>
</dbReference>
<dbReference type="HAMAP" id="MF_00461">
    <property type="entry name" value="RsxC_RnfC"/>
    <property type="match status" value="1"/>
</dbReference>
<dbReference type="OrthoDB" id="9767754at2"/>
<dbReference type="InterPro" id="IPR017896">
    <property type="entry name" value="4Fe4S_Fe-S-bd"/>
</dbReference>
<dbReference type="NCBIfam" id="TIGR01945">
    <property type="entry name" value="rnfC"/>
    <property type="match status" value="1"/>
</dbReference>
<feature type="domain" description="4Fe-4S ferredoxin-type" evidence="10">
    <location>
        <begin position="356"/>
        <end position="389"/>
    </location>
</feature>
<feature type="binding site" evidence="8">
    <location>
        <position position="379"/>
    </location>
    <ligand>
        <name>[4Fe-4S] cluster</name>
        <dbReference type="ChEBI" id="CHEBI:49883"/>
        <label>2</label>
    </ligand>
</feature>
<dbReference type="EC" id="7.-.-.-" evidence="8"/>
<evidence type="ECO:0000256" key="4">
    <source>
        <dbReference type="ARBA" id="ARBA00022737"/>
    </source>
</evidence>
<dbReference type="NCBIfam" id="NF003454">
    <property type="entry name" value="PRK05035.1"/>
    <property type="match status" value="1"/>
</dbReference>
<dbReference type="SUPFAM" id="SSF46548">
    <property type="entry name" value="alpha-helical ferredoxin"/>
    <property type="match status" value="1"/>
</dbReference>
<feature type="compositionally biased region" description="Basic and acidic residues" evidence="9">
    <location>
        <begin position="542"/>
        <end position="575"/>
    </location>
</feature>
<dbReference type="InterPro" id="IPR026902">
    <property type="entry name" value="RnfC_N"/>
</dbReference>
<evidence type="ECO:0000256" key="5">
    <source>
        <dbReference type="ARBA" id="ARBA00022982"/>
    </source>
</evidence>
<dbReference type="InterPro" id="IPR011538">
    <property type="entry name" value="Nuo51_FMN-bd"/>
</dbReference>
<dbReference type="GO" id="GO:0005886">
    <property type="term" value="C:plasma membrane"/>
    <property type="evidence" value="ECO:0007669"/>
    <property type="project" value="UniProtKB-SubCell"/>
</dbReference>
<keyword evidence="4 8" id="KW-0677">Repeat</keyword>
<dbReference type="Gene3D" id="3.30.70.20">
    <property type="match status" value="1"/>
</dbReference>
<evidence type="ECO:0000313" key="11">
    <source>
        <dbReference type="EMBL" id="QCF26364.1"/>
    </source>
</evidence>
<dbReference type="Pfam" id="PF12838">
    <property type="entry name" value="Fer4_7"/>
    <property type="match status" value="1"/>
</dbReference>
<feature type="region of interest" description="Disordered" evidence="9">
    <location>
        <begin position="456"/>
        <end position="498"/>
    </location>
</feature>
<keyword evidence="8" id="KW-0997">Cell inner membrane</keyword>
<dbReference type="GO" id="GO:0009055">
    <property type="term" value="F:electron transfer activity"/>
    <property type="evidence" value="ECO:0007669"/>
    <property type="project" value="InterPro"/>
</dbReference>
<keyword evidence="7 8" id="KW-0411">Iron-sulfur</keyword>
<keyword evidence="1 8" id="KW-0813">Transport</keyword>
<keyword evidence="8" id="KW-1278">Translocase</keyword>
<dbReference type="Pfam" id="PF10531">
    <property type="entry name" value="SLBB"/>
    <property type="match status" value="1"/>
</dbReference>
<sequence length="599" mass="64181">MGKLWDFHGGVHPPERKQQTTRNPICGAGIPDRLIVPLQQHIGASAKCLVAPGAQVDKGQPIASAQGELSVAVHAPTSGRVLAIEAHPVPHPSGLEDWCVVIEPDGEERWATLAPCADFRAMDAAALLERIRGAGISGLGGAGFPTAIKLNSAGNGPLTTLIINGAECEPYITADQMLMQERADEVVTGAEILASILQPQQCLIAVEDNKPLAIEALKRAANKTAVEIVPIPTKYPSGGEKQLIEILTGLQVPSGGIPADIGVICQNVGTAAAAYRAVCLGEPLISRVTTVAGEALQRPGNFEVLLGTPLSHLLTQAGIDHERLHRLILGGPMMGFATDNAATPVTKTTNCIIAATAAELPDPPPAQPCIRCGMCEQVCPMELLPQQLFWFSRSRQNDEAEALDLFDCIECGACTYVCPSAIPLVQYYRGTKGEILQHRAEQLKADQARMRFEARQARLAQEQADKEARRQARKEAAASAAHPDASGARKAASRADAVQAALARAQTKQKAQSLQKKQTESPQDVVALEKNLTRTRAKLERMEADLQDARQTDPARAAKLEEAIDSNRSRLRAAEKALQTARNLRMSDTDDGREEALKK</sequence>
<proteinExistence type="inferred from homology"/>
<keyword evidence="12" id="KW-1185">Reference proteome</keyword>
<dbReference type="Pfam" id="PF01512">
    <property type="entry name" value="Complex1_51K"/>
    <property type="match status" value="1"/>
</dbReference>
<comment type="function">
    <text evidence="8">Part of a membrane-bound complex that couples electron transfer with translocation of ions across the membrane.</text>
</comment>
<dbReference type="InterPro" id="IPR037225">
    <property type="entry name" value="Nuo51_FMN-bd_sf"/>
</dbReference>
<dbReference type="KEGG" id="hmi:soil367_10690"/>
<dbReference type="PANTHER" id="PTHR43034">
    <property type="entry name" value="ION-TRANSLOCATING OXIDOREDUCTASE COMPLEX SUBUNIT C"/>
    <property type="match status" value="1"/>
</dbReference>
<evidence type="ECO:0000256" key="2">
    <source>
        <dbReference type="ARBA" id="ARBA00022485"/>
    </source>
</evidence>
<feature type="compositionally biased region" description="Basic and acidic residues" evidence="9">
    <location>
        <begin position="463"/>
        <end position="476"/>
    </location>
</feature>
<evidence type="ECO:0000256" key="3">
    <source>
        <dbReference type="ARBA" id="ARBA00022723"/>
    </source>
</evidence>
<feature type="binding site" evidence="8">
    <location>
        <position position="375"/>
    </location>
    <ligand>
        <name>[4Fe-4S] cluster</name>
        <dbReference type="ChEBI" id="CHEBI:49883"/>
        <label>1</label>
    </ligand>
</feature>
<dbReference type="GO" id="GO:0046872">
    <property type="term" value="F:metal ion binding"/>
    <property type="evidence" value="ECO:0007669"/>
    <property type="project" value="UniProtKB-KW"/>
</dbReference>
<dbReference type="PROSITE" id="PS51379">
    <property type="entry name" value="4FE4S_FER_2"/>
    <property type="match status" value="2"/>
</dbReference>
<feature type="region of interest" description="Disordered" evidence="9">
    <location>
        <begin position="542"/>
        <end position="599"/>
    </location>
</feature>
<feature type="binding site" evidence="8">
    <location>
        <position position="414"/>
    </location>
    <ligand>
        <name>[4Fe-4S] cluster</name>
        <dbReference type="ChEBI" id="CHEBI:49883"/>
        <label>2</label>
    </ligand>
</feature>
<dbReference type="InterPro" id="IPR017900">
    <property type="entry name" value="4Fe4S_Fe_S_CS"/>
</dbReference>
<keyword evidence="6 8" id="KW-0408">Iron</keyword>
<evidence type="ECO:0000259" key="10">
    <source>
        <dbReference type="PROSITE" id="PS51379"/>
    </source>
</evidence>
<gene>
    <name evidence="8" type="primary">rnfC</name>
    <name evidence="11" type="ORF">soil367_10690</name>
</gene>
<evidence type="ECO:0000313" key="12">
    <source>
        <dbReference type="Proteomes" id="UP000298049"/>
    </source>
</evidence>
<feature type="binding site" evidence="8">
    <location>
        <position position="411"/>
    </location>
    <ligand>
        <name>[4Fe-4S] cluster</name>
        <dbReference type="ChEBI" id="CHEBI:49883"/>
        <label>2</label>
    </ligand>
</feature>
<dbReference type="Gene3D" id="3.40.50.11540">
    <property type="entry name" value="NADH-ubiquinone oxidoreductase 51kDa subunit"/>
    <property type="match status" value="1"/>
</dbReference>
<feature type="compositionally biased region" description="Low complexity" evidence="9">
    <location>
        <begin position="477"/>
        <end position="498"/>
    </location>
</feature>
<dbReference type="InterPro" id="IPR019554">
    <property type="entry name" value="Soluble_ligand-bd"/>
</dbReference>
<keyword evidence="8" id="KW-1003">Cell membrane</keyword>
<feature type="binding site" evidence="8">
    <location>
        <position position="372"/>
    </location>
    <ligand>
        <name>[4Fe-4S] cluster</name>
        <dbReference type="ChEBI" id="CHEBI:49883"/>
        <label>1</label>
    </ligand>
</feature>
<comment type="subcellular location">
    <subcellularLocation>
        <location evidence="8">Cell inner membrane</location>
        <topology evidence="8">Peripheral membrane protein</topology>
    </subcellularLocation>
</comment>